<feature type="transmembrane region" description="Helical" evidence="1">
    <location>
        <begin position="7"/>
        <end position="25"/>
    </location>
</feature>
<accession>A0A1M7LKF8</accession>
<dbReference type="RefSeq" id="WP_073014325.1">
    <property type="nucleotide sequence ID" value="NZ_FRBW01000003.1"/>
</dbReference>
<protein>
    <submittedName>
        <fullName evidence="2">Uncharacterized protein</fullName>
    </submittedName>
</protein>
<dbReference type="Proteomes" id="UP000186002">
    <property type="component" value="Unassembled WGS sequence"/>
</dbReference>
<evidence type="ECO:0000313" key="3">
    <source>
        <dbReference type="Proteomes" id="UP000186002"/>
    </source>
</evidence>
<evidence type="ECO:0000256" key="1">
    <source>
        <dbReference type="SAM" id="Phobius"/>
    </source>
</evidence>
<evidence type="ECO:0000313" key="2">
    <source>
        <dbReference type="EMBL" id="SHM78605.1"/>
    </source>
</evidence>
<gene>
    <name evidence="2" type="ORF">SAMN05444272_3234</name>
</gene>
<organism evidence="2 3">
    <name type="scientific">Roseibium suaedae</name>
    <dbReference type="NCBI Taxonomy" id="735517"/>
    <lineage>
        <taxon>Bacteria</taxon>
        <taxon>Pseudomonadati</taxon>
        <taxon>Pseudomonadota</taxon>
        <taxon>Alphaproteobacteria</taxon>
        <taxon>Hyphomicrobiales</taxon>
        <taxon>Stappiaceae</taxon>
        <taxon>Roseibium</taxon>
    </lineage>
</organism>
<keyword evidence="1" id="KW-1133">Transmembrane helix</keyword>
<dbReference type="EMBL" id="FRBW01000003">
    <property type="protein sequence ID" value="SHM78605.1"/>
    <property type="molecule type" value="Genomic_DNA"/>
</dbReference>
<name>A0A1M7LKF8_9HYPH</name>
<sequence length="95" mass="10833">MLSSRYFCVYVFAAFTIGFALMVGLHTDAATRGVERFVRDGQIIVADAKRVSRKVSREFNHSPKAVVRLFVNTVTMPTMMFEKINEQLEEVSRRG</sequence>
<dbReference type="AlphaFoldDB" id="A0A1M7LKF8"/>
<proteinExistence type="predicted"/>
<keyword evidence="1" id="KW-0472">Membrane</keyword>
<keyword evidence="1" id="KW-0812">Transmembrane</keyword>
<keyword evidence="3" id="KW-1185">Reference proteome</keyword>
<reference evidence="2 3" key="1">
    <citation type="submission" date="2016-11" db="EMBL/GenBank/DDBJ databases">
        <authorList>
            <person name="Jaros S."/>
            <person name="Januszkiewicz K."/>
            <person name="Wedrychowicz H."/>
        </authorList>
    </citation>
    <scope>NUCLEOTIDE SEQUENCE [LARGE SCALE GENOMIC DNA]</scope>
    <source>
        <strain evidence="2 3">DSM 22153</strain>
    </source>
</reference>
<dbReference type="OrthoDB" id="9917363at2"/>